<dbReference type="OrthoDB" id="4135672at2759"/>
<name>A0A014NAI7_9HYPO</name>
<evidence type="ECO:0000313" key="2">
    <source>
        <dbReference type="Proteomes" id="UP000030151"/>
    </source>
</evidence>
<sequence>MSLRVFLVESLGFPRSHHAIFVETSRGGGGYIFHVTGNIQQGMRYEMKATDAAPDTDPSYHGQTRLGWSSANDMARIDAICRSNPAPEKQFEGARKITAYPVRRCQEWTAETIGLLRERGVVVDDGDAAA</sequence>
<reference evidence="1 2" key="1">
    <citation type="submission" date="2014-02" db="EMBL/GenBank/DDBJ databases">
        <title>The genome sequence of the entomopathogenic fungus Metarhizium robertsii ARSEF 2575.</title>
        <authorList>
            <person name="Giuliano Garisto Donzelli B."/>
            <person name="Roe B.A."/>
            <person name="Macmil S.L."/>
            <person name="Krasnoff S.B."/>
            <person name="Gibson D.M."/>
        </authorList>
    </citation>
    <scope>NUCLEOTIDE SEQUENCE [LARGE SCALE GENOMIC DNA]</scope>
    <source>
        <strain evidence="1 2">ARSEF 2575</strain>
    </source>
</reference>
<accession>A0A014NAI7</accession>
<dbReference type="InterPro" id="IPR046670">
    <property type="entry name" value="DUF6540"/>
</dbReference>
<dbReference type="Proteomes" id="UP000030151">
    <property type="component" value="Unassembled WGS sequence"/>
</dbReference>
<dbReference type="eggNOG" id="ENOG502TA20">
    <property type="taxonomic scope" value="Eukaryota"/>
</dbReference>
<proteinExistence type="predicted"/>
<comment type="caution">
    <text evidence="1">The sequence shown here is derived from an EMBL/GenBank/DDBJ whole genome shotgun (WGS) entry which is preliminary data.</text>
</comment>
<evidence type="ECO:0000313" key="1">
    <source>
        <dbReference type="EMBL" id="EXU97866.1"/>
    </source>
</evidence>
<dbReference type="AlphaFoldDB" id="A0A014NAI7"/>
<gene>
    <name evidence="1" type="ORF">X797_009054</name>
</gene>
<organism evidence="1 2">
    <name type="scientific">Metarhizium robertsii</name>
    <dbReference type="NCBI Taxonomy" id="568076"/>
    <lineage>
        <taxon>Eukaryota</taxon>
        <taxon>Fungi</taxon>
        <taxon>Dikarya</taxon>
        <taxon>Ascomycota</taxon>
        <taxon>Pezizomycotina</taxon>
        <taxon>Sordariomycetes</taxon>
        <taxon>Hypocreomycetidae</taxon>
        <taxon>Hypocreales</taxon>
        <taxon>Clavicipitaceae</taxon>
        <taxon>Metarhizium</taxon>
    </lineage>
</organism>
<protein>
    <submittedName>
        <fullName evidence="1">Uncharacterized protein</fullName>
    </submittedName>
</protein>
<dbReference type="EMBL" id="JELW01000032">
    <property type="protein sequence ID" value="EXU97866.1"/>
    <property type="molecule type" value="Genomic_DNA"/>
</dbReference>
<dbReference type="HOGENOM" id="CLU_103863_1_0_1"/>
<dbReference type="Pfam" id="PF20174">
    <property type="entry name" value="DUF6540"/>
    <property type="match status" value="1"/>
</dbReference>